<evidence type="ECO:0000313" key="3">
    <source>
        <dbReference type="EMBL" id="BCL30933.1"/>
    </source>
</evidence>
<feature type="domain" description="ApeA N-terminal" evidence="2">
    <location>
        <begin position="8"/>
        <end position="275"/>
    </location>
</feature>
<accession>A0A7G1P540</accession>
<evidence type="ECO:0000259" key="2">
    <source>
        <dbReference type="Pfam" id="PF18862"/>
    </source>
</evidence>
<gene>
    <name evidence="3" type="ORF">GCM10017557_57920</name>
</gene>
<protein>
    <submittedName>
        <fullName evidence="3">Uncharacterized protein</fullName>
    </submittedName>
</protein>
<feature type="domain" description="Apea-like HEPN" evidence="1">
    <location>
        <begin position="305"/>
        <end position="435"/>
    </location>
</feature>
<dbReference type="Proteomes" id="UP000516444">
    <property type="component" value="Chromosome"/>
</dbReference>
<evidence type="ECO:0000259" key="1">
    <source>
        <dbReference type="Pfam" id="PF18739"/>
    </source>
</evidence>
<keyword evidence="4" id="KW-1185">Reference proteome</keyword>
<dbReference type="Pfam" id="PF18739">
    <property type="entry name" value="HEPN_Apea"/>
    <property type="match status" value="1"/>
</dbReference>
<dbReference type="InterPro" id="IPR041223">
    <property type="entry name" value="ApeA_NTD"/>
</dbReference>
<dbReference type="AlphaFoldDB" id="A0A7G1P540"/>
<reference evidence="3 4" key="1">
    <citation type="journal article" date="2014" name="Int. J. Syst. Evol. Microbiol.">
        <title>Complete genome sequence of Corynebacterium casei LMG S-19264T (=DSM 44701T), isolated from a smear-ripened cheese.</title>
        <authorList>
            <consortium name="US DOE Joint Genome Institute (JGI-PGF)"/>
            <person name="Walter F."/>
            <person name="Albersmeier A."/>
            <person name="Kalinowski J."/>
            <person name="Ruckert C."/>
        </authorList>
    </citation>
    <scope>NUCLEOTIDE SEQUENCE [LARGE SCALE GENOMIC DNA]</scope>
    <source>
        <strain evidence="3 4">JCM 4677</strain>
    </source>
</reference>
<organism evidence="3 4">
    <name type="scientific">Streptomyces aurantiacus</name>
    <dbReference type="NCBI Taxonomy" id="47760"/>
    <lineage>
        <taxon>Bacteria</taxon>
        <taxon>Bacillati</taxon>
        <taxon>Actinomycetota</taxon>
        <taxon>Actinomycetes</taxon>
        <taxon>Kitasatosporales</taxon>
        <taxon>Streptomycetaceae</taxon>
        <taxon>Streptomyces</taxon>
        <taxon>Streptomyces aurantiacus group</taxon>
    </lineage>
</organism>
<evidence type="ECO:0000313" key="4">
    <source>
        <dbReference type="Proteomes" id="UP000516444"/>
    </source>
</evidence>
<dbReference type="KEGG" id="sgm:GCM10017557_57920"/>
<dbReference type="EMBL" id="AP023440">
    <property type="protein sequence ID" value="BCL30933.1"/>
    <property type="molecule type" value="Genomic_DNA"/>
</dbReference>
<dbReference type="InterPro" id="IPR041229">
    <property type="entry name" value="HEPN_Apea"/>
</dbReference>
<dbReference type="RefSeq" id="WP_157871213.1">
    <property type="nucleotide sequence ID" value="NZ_AP023440.1"/>
</dbReference>
<dbReference type="OrthoDB" id="4338547at2"/>
<sequence length="465" mass="52707">MMRKIDELGVFWVDGHEDDELYGRLRFNPEDDGITLSLTGTFDAISPNDDGELIRILGWIGKDRVTLERCYSAGTFHRSPGIPNSNFRANELLVGHHVEEPHPQFQSASVSLSDLGNWIGRSGISVANENLEPAYRIESLDSEARRFSRGEVALRFGWSTSGDSRNSVTLKHWPVLKVTYDKSRSLEEIREDVGLLESLLILCTGTSTSVDGLVLRRPDIRVTMISGKEGPVEQGVEFFAQPLRYSDPDERKQTHQHRMLFTYEDIGGIEAVARWLDAAPRFRRALNSFVSVWRAKQMFAENRFLNVTFAAEAFHRITQGGSYMEDTEFEGLLQKYLDNTPEEHHDWLLGRISHGNELPLVKRLRQLASRSAPVTRVLIKNRGQWAHLLARVRNELTHVGEASRSFGGAELVFYTESVISVVRVCMLLECGVAADSLKVKADSYPLIWFKSRLEDALEVAQRDFL</sequence>
<dbReference type="Pfam" id="PF18862">
    <property type="entry name" value="ApeA_NTD1"/>
    <property type="match status" value="1"/>
</dbReference>
<proteinExistence type="predicted"/>
<name>A0A7G1P540_9ACTN</name>